<keyword evidence="1" id="KW-0732">Signal</keyword>
<sequence length="85" mass="9907">MRILLPLYFALSFAEVFIISVQLSTHMNCDQGRTNHTQFIYKKHSHNCLNILGNAINLVGMLAHVWLQQAPRRTWIVPLFRSSKR</sequence>
<evidence type="ECO:0000313" key="3">
    <source>
        <dbReference type="Proteomes" id="UP000011668"/>
    </source>
</evidence>
<dbReference type="HOGENOM" id="CLU_2514191_0_0_1"/>
<gene>
    <name evidence="2" type="ORF">AG1IA_07801</name>
</gene>
<dbReference type="Proteomes" id="UP000011668">
    <property type="component" value="Unassembled WGS sequence"/>
</dbReference>
<organism evidence="2 3">
    <name type="scientific">Thanatephorus cucumeris (strain AG1-IA)</name>
    <name type="common">Rice sheath blight fungus</name>
    <name type="synonym">Rhizoctonia solani</name>
    <dbReference type="NCBI Taxonomy" id="983506"/>
    <lineage>
        <taxon>Eukaryota</taxon>
        <taxon>Fungi</taxon>
        <taxon>Dikarya</taxon>
        <taxon>Basidiomycota</taxon>
        <taxon>Agaricomycotina</taxon>
        <taxon>Agaricomycetes</taxon>
        <taxon>Cantharellales</taxon>
        <taxon>Ceratobasidiaceae</taxon>
        <taxon>Rhizoctonia</taxon>
        <taxon>Rhizoctonia solani AG-1</taxon>
    </lineage>
</organism>
<feature type="chain" id="PRO_5003996849" description="Secreted protein" evidence="1">
    <location>
        <begin position="19"/>
        <end position="85"/>
    </location>
</feature>
<keyword evidence="3" id="KW-1185">Reference proteome</keyword>
<proteinExistence type="predicted"/>
<name>L8WP95_THACA</name>
<reference evidence="2 3" key="1">
    <citation type="journal article" date="2013" name="Nat. Commun.">
        <title>The evolution and pathogenic mechanisms of the rice sheath blight pathogen.</title>
        <authorList>
            <person name="Zheng A."/>
            <person name="Lin R."/>
            <person name="Xu L."/>
            <person name="Qin P."/>
            <person name="Tang C."/>
            <person name="Ai P."/>
            <person name="Zhang D."/>
            <person name="Liu Y."/>
            <person name="Sun Z."/>
            <person name="Feng H."/>
            <person name="Wang Y."/>
            <person name="Chen Y."/>
            <person name="Liang X."/>
            <person name="Fu R."/>
            <person name="Li Q."/>
            <person name="Zhang J."/>
            <person name="Yu X."/>
            <person name="Xie Z."/>
            <person name="Ding L."/>
            <person name="Guan P."/>
            <person name="Tang J."/>
            <person name="Liang Y."/>
            <person name="Wang S."/>
            <person name="Deng Q."/>
            <person name="Li S."/>
            <person name="Zhu J."/>
            <person name="Wang L."/>
            <person name="Liu H."/>
            <person name="Li P."/>
        </authorList>
    </citation>
    <scope>NUCLEOTIDE SEQUENCE [LARGE SCALE GENOMIC DNA]</scope>
    <source>
        <strain evidence="3">AG-1 IA</strain>
    </source>
</reference>
<dbReference type="AlphaFoldDB" id="L8WP95"/>
<evidence type="ECO:0000313" key="2">
    <source>
        <dbReference type="EMBL" id="ELU38169.1"/>
    </source>
</evidence>
<accession>L8WP95</accession>
<dbReference type="EMBL" id="AFRT01002247">
    <property type="protein sequence ID" value="ELU38169.1"/>
    <property type="molecule type" value="Genomic_DNA"/>
</dbReference>
<comment type="caution">
    <text evidence="2">The sequence shown here is derived from an EMBL/GenBank/DDBJ whole genome shotgun (WGS) entry which is preliminary data.</text>
</comment>
<evidence type="ECO:0000256" key="1">
    <source>
        <dbReference type="SAM" id="SignalP"/>
    </source>
</evidence>
<evidence type="ECO:0008006" key="4">
    <source>
        <dbReference type="Google" id="ProtNLM"/>
    </source>
</evidence>
<feature type="signal peptide" evidence="1">
    <location>
        <begin position="1"/>
        <end position="18"/>
    </location>
</feature>
<protein>
    <recommendedName>
        <fullName evidence="4">Secreted protein</fullName>
    </recommendedName>
</protein>